<evidence type="ECO:0000313" key="1">
    <source>
        <dbReference type="EMBL" id="KGA12661.1"/>
    </source>
</evidence>
<name>A0A094QEC3_9ZZZZ</name>
<proteinExistence type="predicted"/>
<accession>A0A094QEC3</accession>
<gene>
    <name evidence="1" type="ORF">GM50_23825</name>
</gene>
<protein>
    <submittedName>
        <fullName evidence="1">Uncharacterized protein</fullName>
    </submittedName>
</protein>
<organism evidence="1">
    <name type="scientific">freshwater metagenome</name>
    <dbReference type="NCBI Taxonomy" id="449393"/>
    <lineage>
        <taxon>unclassified sequences</taxon>
        <taxon>metagenomes</taxon>
        <taxon>ecological metagenomes</taxon>
    </lineage>
</organism>
<reference evidence="1" key="1">
    <citation type="submission" date="2014-05" db="EMBL/GenBank/DDBJ databases">
        <title>Key roles for freshwater Actinobacteria revealed by deep metagenomic sequencing.</title>
        <authorList>
            <person name="Ghai R."/>
            <person name="Mizuno C.M."/>
            <person name="Picazo A."/>
            <person name="Camacho A."/>
            <person name="Rodriguez-Valera F."/>
        </authorList>
    </citation>
    <scope>NUCLEOTIDE SEQUENCE</scope>
</reference>
<dbReference type="EMBL" id="JNSK01000194">
    <property type="protein sequence ID" value="KGA12661.1"/>
    <property type="molecule type" value="Genomic_DNA"/>
</dbReference>
<dbReference type="AlphaFoldDB" id="A0A094QEC3"/>
<sequence>MRSSNPVLGRAFNQRGYAAFDPSTINSDPAALEDLYN</sequence>
<feature type="non-terminal residue" evidence="1">
    <location>
        <position position="37"/>
    </location>
</feature>
<comment type="caution">
    <text evidence="1">The sequence shown here is derived from an EMBL/GenBank/DDBJ whole genome shotgun (WGS) entry which is preliminary data.</text>
</comment>